<proteinExistence type="predicted"/>
<dbReference type="EMBL" id="CP003010">
    <property type="protein sequence ID" value="AEO67275.1"/>
    <property type="molecule type" value="Genomic_DNA"/>
</dbReference>
<dbReference type="GeneID" id="11516930"/>
<dbReference type="AlphaFoldDB" id="G2R0A7"/>
<organism evidence="2 3">
    <name type="scientific">Thermothielavioides terrestris (strain ATCC 38088 / NRRL 8126)</name>
    <name type="common">Thielavia terrestris</name>
    <dbReference type="NCBI Taxonomy" id="578455"/>
    <lineage>
        <taxon>Eukaryota</taxon>
        <taxon>Fungi</taxon>
        <taxon>Dikarya</taxon>
        <taxon>Ascomycota</taxon>
        <taxon>Pezizomycotina</taxon>
        <taxon>Sordariomycetes</taxon>
        <taxon>Sordariomycetidae</taxon>
        <taxon>Sordariales</taxon>
        <taxon>Chaetomiaceae</taxon>
        <taxon>Thermothielavioides</taxon>
        <taxon>Thermothielavioides terrestris</taxon>
    </lineage>
</organism>
<evidence type="ECO:0008006" key="4">
    <source>
        <dbReference type="Google" id="ProtNLM"/>
    </source>
</evidence>
<dbReference type="HOGENOM" id="CLU_029216_0_0_1"/>
<reference evidence="2 3" key="1">
    <citation type="journal article" date="2011" name="Nat. Biotechnol.">
        <title>Comparative genomic analysis of the thermophilic biomass-degrading fungi Myceliophthora thermophila and Thielavia terrestris.</title>
        <authorList>
            <person name="Berka R.M."/>
            <person name="Grigoriev I.V."/>
            <person name="Otillar R."/>
            <person name="Salamov A."/>
            <person name="Grimwood J."/>
            <person name="Reid I."/>
            <person name="Ishmael N."/>
            <person name="John T."/>
            <person name="Darmond C."/>
            <person name="Moisan M.-C."/>
            <person name="Henrissat B."/>
            <person name="Coutinho P.M."/>
            <person name="Lombard V."/>
            <person name="Natvig D.O."/>
            <person name="Lindquist E."/>
            <person name="Schmutz J."/>
            <person name="Lucas S."/>
            <person name="Harris P."/>
            <person name="Powlowski J."/>
            <person name="Bellemare A."/>
            <person name="Taylor D."/>
            <person name="Butler G."/>
            <person name="de Vries R.P."/>
            <person name="Allijn I.E."/>
            <person name="van den Brink J."/>
            <person name="Ushinsky S."/>
            <person name="Storms R."/>
            <person name="Powell A.J."/>
            <person name="Paulsen I.T."/>
            <person name="Elbourne L.D.H."/>
            <person name="Baker S.E."/>
            <person name="Magnuson J."/>
            <person name="LaBoissiere S."/>
            <person name="Clutterbuck A.J."/>
            <person name="Martinez D."/>
            <person name="Wogulis M."/>
            <person name="de Leon A.L."/>
            <person name="Rey M.W."/>
            <person name="Tsang A."/>
        </authorList>
    </citation>
    <scope>NUCLEOTIDE SEQUENCE [LARGE SCALE GENOMIC DNA]</scope>
    <source>
        <strain evidence="3">ATCC 38088 / NRRL 8126</strain>
    </source>
</reference>
<sequence>MARVASAALLTAVFAPAIGNRLFVLAGCTTNSFTTPSWLVENYASQTLGNSTVAAFQALNRATNTSLQLRCQASSNATAPGGWQSCSAQNRTNSDLPFVAAFQASNYTAYFFFNETWACSDVPGKPMNFTAIGNSSVPISCSTDPSSGTTCKSTKPLLVKAELLSPVKITPAYVSGPTGHDTKGCTADSRTPAWEVEATQLNLQNGTGKIQGGNAFVIVTNDHLGYTASCGGVLTAAAGPQPLACQGQTVYQRPARYQVGTVVLFEPSTFALTVNQTWFCDDQDPSQPFAITATGTTNLTLDCQTFEGGTTFCTGGTSGAFPGNVTSHTLLQPYSLDDPLPTTDSCTVASMLSPAWWLDNFASNTTTNHSDVETVSFAMELQTSGQPTGNAAYIATDGVRSSNGSAPANSSAAALPWYPCNITSVGDPTLAPTNCSFRYDMPSRFLGLQVQWQCADLDAHSPITFSGEVRTLLPETTCVTSGGNIRCAAPDPKPWSANVTSLTWRQ</sequence>
<feature type="signal peptide" evidence="1">
    <location>
        <begin position="1"/>
        <end position="19"/>
    </location>
</feature>
<keyword evidence="1" id="KW-0732">Signal</keyword>
<dbReference type="RefSeq" id="XP_003653611.1">
    <property type="nucleotide sequence ID" value="XM_003653563.1"/>
</dbReference>
<dbReference type="eggNOG" id="ENOG502RIVA">
    <property type="taxonomic scope" value="Eukaryota"/>
</dbReference>
<name>G2R0A7_THETT</name>
<dbReference type="Proteomes" id="UP000008181">
    <property type="component" value="Chromosome 2"/>
</dbReference>
<dbReference type="KEGG" id="ttt:THITE_2144687"/>
<evidence type="ECO:0000313" key="2">
    <source>
        <dbReference type="EMBL" id="AEO67275.1"/>
    </source>
</evidence>
<keyword evidence="3" id="KW-1185">Reference proteome</keyword>
<gene>
    <name evidence="2" type="ORF">THITE_2144687</name>
</gene>
<accession>G2R0A7</accession>
<feature type="chain" id="PRO_5003436800" description="Ig-like domain-containing protein" evidence="1">
    <location>
        <begin position="20"/>
        <end position="506"/>
    </location>
</feature>
<protein>
    <recommendedName>
        <fullName evidence="4">Ig-like domain-containing protein</fullName>
    </recommendedName>
</protein>
<dbReference type="OrthoDB" id="3727384at2759"/>
<evidence type="ECO:0000313" key="3">
    <source>
        <dbReference type="Proteomes" id="UP000008181"/>
    </source>
</evidence>
<evidence type="ECO:0000256" key="1">
    <source>
        <dbReference type="SAM" id="SignalP"/>
    </source>
</evidence>